<keyword evidence="2" id="KW-1185">Reference proteome</keyword>
<name>A0ACC2M2R8_PERAE</name>
<dbReference type="Proteomes" id="UP001234297">
    <property type="component" value="Chromosome 5"/>
</dbReference>
<gene>
    <name evidence="1" type="ORF">MRB53_016649</name>
</gene>
<dbReference type="EMBL" id="CM056813">
    <property type="protein sequence ID" value="KAJ8639955.1"/>
    <property type="molecule type" value="Genomic_DNA"/>
</dbReference>
<evidence type="ECO:0000313" key="2">
    <source>
        <dbReference type="Proteomes" id="UP001234297"/>
    </source>
</evidence>
<comment type="caution">
    <text evidence="1">The sequence shown here is derived from an EMBL/GenBank/DDBJ whole genome shotgun (WGS) entry which is preliminary data.</text>
</comment>
<organism evidence="1 2">
    <name type="scientific">Persea americana</name>
    <name type="common">Avocado</name>
    <dbReference type="NCBI Taxonomy" id="3435"/>
    <lineage>
        <taxon>Eukaryota</taxon>
        <taxon>Viridiplantae</taxon>
        <taxon>Streptophyta</taxon>
        <taxon>Embryophyta</taxon>
        <taxon>Tracheophyta</taxon>
        <taxon>Spermatophyta</taxon>
        <taxon>Magnoliopsida</taxon>
        <taxon>Magnoliidae</taxon>
        <taxon>Laurales</taxon>
        <taxon>Lauraceae</taxon>
        <taxon>Persea</taxon>
    </lineage>
</organism>
<evidence type="ECO:0000313" key="1">
    <source>
        <dbReference type="EMBL" id="KAJ8639955.1"/>
    </source>
</evidence>
<accession>A0ACC2M2R8</accession>
<protein>
    <submittedName>
        <fullName evidence="1">Uncharacterized protein</fullName>
    </submittedName>
</protein>
<proteinExistence type="predicted"/>
<reference evidence="1 2" key="1">
    <citation type="journal article" date="2022" name="Hortic Res">
        <title>A haplotype resolved chromosomal level avocado genome allows analysis of novel avocado genes.</title>
        <authorList>
            <person name="Nath O."/>
            <person name="Fletcher S.J."/>
            <person name="Hayward A."/>
            <person name="Shaw L.M."/>
            <person name="Masouleh A.K."/>
            <person name="Furtado A."/>
            <person name="Henry R.J."/>
            <person name="Mitter N."/>
        </authorList>
    </citation>
    <scope>NUCLEOTIDE SEQUENCE [LARGE SCALE GENOMIC DNA]</scope>
    <source>
        <strain evidence="2">cv. Hass</strain>
    </source>
</reference>
<sequence>MLVCSSSLFFYYLRLASSSSSSSDLDLISLQAAREIEMDLLEGDVELQEIQRLEGHMDRVWGLAWNPVYPMLASCSGDKTVRVWQQNPGKKTDSWECKWKTFDMQSNLWNLIWLCECFCAVESFIFFVLILMLWGFKKVRLVAYFLLICGSTTSGRQPRWPQGGLVRCSLLQTVLKM</sequence>